<dbReference type="GO" id="GO:0034257">
    <property type="term" value="F:nicotinamide riboside transmembrane transporter activity"/>
    <property type="evidence" value="ECO:0007669"/>
    <property type="project" value="InterPro"/>
</dbReference>
<comment type="subcellular location">
    <subcellularLocation>
        <location evidence="1">Cell membrane</location>
        <topology evidence="1">Multi-pass membrane protein</topology>
    </subcellularLocation>
</comment>
<comment type="similarity">
    <text evidence="2">Belongs to the nicotinamide ribonucleoside (NR) uptake permease (TC 4.B.1) family.</text>
</comment>
<evidence type="ECO:0000313" key="10">
    <source>
        <dbReference type="Proteomes" id="UP000630097"/>
    </source>
</evidence>
<evidence type="ECO:0000256" key="6">
    <source>
        <dbReference type="ARBA" id="ARBA00022989"/>
    </source>
</evidence>
<keyword evidence="7 8" id="KW-0472">Membrane</keyword>
<dbReference type="Proteomes" id="UP000630097">
    <property type="component" value="Unassembled WGS sequence"/>
</dbReference>
<evidence type="ECO:0000256" key="5">
    <source>
        <dbReference type="ARBA" id="ARBA00022692"/>
    </source>
</evidence>
<keyword evidence="6 8" id="KW-1133">Transmembrane helix</keyword>
<dbReference type="PANTHER" id="PTHR36122:SF2">
    <property type="entry name" value="NICOTINAMIDE RIBOSIDE TRANSPORTER PNUC"/>
    <property type="match status" value="1"/>
</dbReference>
<evidence type="ECO:0000256" key="7">
    <source>
        <dbReference type="ARBA" id="ARBA00023136"/>
    </source>
</evidence>
<name>A0A8J3PRK7_9ACTN</name>
<reference evidence="9 10" key="1">
    <citation type="submission" date="2021-01" db="EMBL/GenBank/DDBJ databases">
        <title>Whole genome shotgun sequence of Planotetraspora kaengkrachanensis NBRC 104272.</title>
        <authorList>
            <person name="Komaki H."/>
            <person name="Tamura T."/>
        </authorList>
    </citation>
    <scope>NUCLEOTIDE SEQUENCE [LARGE SCALE GENOMIC DNA]</scope>
    <source>
        <strain evidence="9 10">NBRC 104272</strain>
    </source>
</reference>
<dbReference type="AlphaFoldDB" id="A0A8J3PRK7"/>
<dbReference type="EMBL" id="BONV01000004">
    <property type="protein sequence ID" value="GIG78514.1"/>
    <property type="molecule type" value="Genomic_DNA"/>
</dbReference>
<sequence>MTLADLLGPLLEPAFTFRGVSTSWAEVLGFASGVLTVWLVVRQHISNWPIGIANVVLLGLVFLSAGLYADAALQIVYILLGLYGWWQWLYGGAGRGRLSVTRTGPTEWIGLVLAGAAATAVLTAVLAAWTDSAVPFWDALTTALSLMATYGQCRKLVESWWLWIAVDVIYIPLYAYKDLYLTGALYVIFLVLCVSGLLSWRRAMAVRPEPVTA</sequence>
<dbReference type="InterPro" id="IPR006419">
    <property type="entry name" value="NMN_transpt_PnuC"/>
</dbReference>
<dbReference type="GO" id="GO:0005886">
    <property type="term" value="C:plasma membrane"/>
    <property type="evidence" value="ECO:0007669"/>
    <property type="project" value="UniProtKB-SubCell"/>
</dbReference>
<keyword evidence="5 8" id="KW-0812">Transmembrane</keyword>
<dbReference type="Pfam" id="PF04973">
    <property type="entry name" value="NMN_transporter"/>
    <property type="match status" value="1"/>
</dbReference>
<evidence type="ECO:0000256" key="1">
    <source>
        <dbReference type="ARBA" id="ARBA00004651"/>
    </source>
</evidence>
<evidence type="ECO:0000256" key="2">
    <source>
        <dbReference type="ARBA" id="ARBA00006669"/>
    </source>
</evidence>
<dbReference type="NCBIfam" id="TIGR01528">
    <property type="entry name" value="NMN_trans_PnuC"/>
    <property type="match status" value="1"/>
</dbReference>
<comment type="caution">
    <text evidence="9">The sequence shown here is derived from an EMBL/GenBank/DDBJ whole genome shotgun (WGS) entry which is preliminary data.</text>
</comment>
<organism evidence="9 10">
    <name type="scientific">Planotetraspora kaengkrachanensis</name>
    <dbReference type="NCBI Taxonomy" id="575193"/>
    <lineage>
        <taxon>Bacteria</taxon>
        <taxon>Bacillati</taxon>
        <taxon>Actinomycetota</taxon>
        <taxon>Actinomycetes</taxon>
        <taxon>Streptosporangiales</taxon>
        <taxon>Streptosporangiaceae</taxon>
        <taxon>Planotetraspora</taxon>
    </lineage>
</organism>
<dbReference type="RefSeq" id="WP_203881973.1">
    <property type="nucleotide sequence ID" value="NZ_BAABHH010000006.1"/>
</dbReference>
<feature type="transmembrane region" description="Helical" evidence="8">
    <location>
        <begin position="108"/>
        <end position="129"/>
    </location>
</feature>
<keyword evidence="3" id="KW-0813">Transport</keyword>
<evidence type="ECO:0000256" key="8">
    <source>
        <dbReference type="SAM" id="Phobius"/>
    </source>
</evidence>
<accession>A0A8J3PRK7</accession>
<evidence type="ECO:0000313" key="9">
    <source>
        <dbReference type="EMBL" id="GIG78514.1"/>
    </source>
</evidence>
<evidence type="ECO:0000256" key="4">
    <source>
        <dbReference type="ARBA" id="ARBA00022475"/>
    </source>
</evidence>
<gene>
    <name evidence="9" type="ORF">Pka01_16410</name>
</gene>
<feature type="transmembrane region" description="Helical" evidence="8">
    <location>
        <begin position="75"/>
        <end position="96"/>
    </location>
</feature>
<evidence type="ECO:0000256" key="3">
    <source>
        <dbReference type="ARBA" id="ARBA00022448"/>
    </source>
</evidence>
<feature type="transmembrane region" description="Helical" evidence="8">
    <location>
        <begin position="20"/>
        <end position="41"/>
    </location>
</feature>
<feature type="transmembrane region" description="Helical" evidence="8">
    <location>
        <begin position="183"/>
        <end position="200"/>
    </location>
</feature>
<protein>
    <submittedName>
        <fullName evidence="9">Transporter</fullName>
    </submittedName>
</protein>
<proteinExistence type="inferred from homology"/>
<dbReference type="PANTHER" id="PTHR36122">
    <property type="entry name" value="NICOTINAMIDE RIBOSIDE TRANSPORTER PNUC"/>
    <property type="match status" value="1"/>
</dbReference>
<keyword evidence="10" id="KW-1185">Reference proteome</keyword>
<feature type="transmembrane region" description="Helical" evidence="8">
    <location>
        <begin position="48"/>
        <end position="69"/>
    </location>
</feature>
<keyword evidence="4" id="KW-1003">Cell membrane</keyword>